<dbReference type="EMBL" id="GBRH01176681">
    <property type="protein sequence ID" value="JAE21215.1"/>
    <property type="molecule type" value="Transcribed_RNA"/>
</dbReference>
<protein>
    <submittedName>
        <fullName evidence="1">Uncharacterized protein</fullName>
    </submittedName>
</protein>
<reference evidence="1" key="2">
    <citation type="journal article" date="2015" name="Data Brief">
        <title>Shoot transcriptome of the giant reed, Arundo donax.</title>
        <authorList>
            <person name="Barrero R.A."/>
            <person name="Guerrero F.D."/>
            <person name="Moolhuijzen P."/>
            <person name="Goolsby J.A."/>
            <person name="Tidwell J."/>
            <person name="Bellgard S.E."/>
            <person name="Bellgard M.I."/>
        </authorList>
    </citation>
    <scope>NUCLEOTIDE SEQUENCE</scope>
    <source>
        <tissue evidence="1">Shoot tissue taken approximately 20 cm above the soil surface</tissue>
    </source>
</reference>
<organism evidence="1">
    <name type="scientific">Arundo donax</name>
    <name type="common">Giant reed</name>
    <name type="synonym">Donax arundinaceus</name>
    <dbReference type="NCBI Taxonomy" id="35708"/>
    <lineage>
        <taxon>Eukaryota</taxon>
        <taxon>Viridiplantae</taxon>
        <taxon>Streptophyta</taxon>
        <taxon>Embryophyta</taxon>
        <taxon>Tracheophyta</taxon>
        <taxon>Spermatophyta</taxon>
        <taxon>Magnoliopsida</taxon>
        <taxon>Liliopsida</taxon>
        <taxon>Poales</taxon>
        <taxon>Poaceae</taxon>
        <taxon>PACMAD clade</taxon>
        <taxon>Arundinoideae</taxon>
        <taxon>Arundineae</taxon>
        <taxon>Arundo</taxon>
    </lineage>
</organism>
<name>A0A0A9G811_ARUDO</name>
<reference evidence="1" key="1">
    <citation type="submission" date="2014-09" db="EMBL/GenBank/DDBJ databases">
        <authorList>
            <person name="Magalhaes I.L.F."/>
            <person name="Oliveira U."/>
            <person name="Santos F.R."/>
            <person name="Vidigal T.H.D.A."/>
            <person name="Brescovit A.D."/>
            <person name="Santos A.J."/>
        </authorList>
    </citation>
    <scope>NUCLEOTIDE SEQUENCE</scope>
    <source>
        <tissue evidence="1">Shoot tissue taken approximately 20 cm above the soil surface</tissue>
    </source>
</reference>
<accession>A0A0A9G811</accession>
<evidence type="ECO:0000313" key="1">
    <source>
        <dbReference type="EMBL" id="JAE21215.1"/>
    </source>
</evidence>
<proteinExistence type="predicted"/>
<sequence>MPRTAAATVK</sequence>